<dbReference type="AlphaFoldDB" id="A0A9D4G717"/>
<reference evidence="1" key="1">
    <citation type="journal article" date="2019" name="bioRxiv">
        <title>The Genome of the Zebra Mussel, Dreissena polymorpha: A Resource for Invasive Species Research.</title>
        <authorList>
            <person name="McCartney M.A."/>
            <person name="Auch B."/>
            <person name="Kono T."/>
            <person name="Mallez S."/>
            <person name="Zhang Y."/>
            <person name="Obille A."/>
            <person name="Becker A."/>
            <person name="Abrahante J.E."/>
            <person name="Garbe J."/>
            <person name="Badalamenti J.P."/>
            <person name="Herman A."/>
            <person name="Mangelson H."/>
            <person name="Liachko I."/>
            <person name="Sullivan S."/>
            <person name="Sone E.D."/>
            <person name="Koren S."/>
            <person name="Silverstein K.A.T."/>
            <person name="Beckman K.B."/>
            <person name="Gohl D.M."/>
        </authorList>
    </citation>
    <scope>NUCLEOTIDE SEQUENCE</scope>
    <source>
        <strain evidence="1">Duluth1</strain>
        <tissue evidence="1">Whole animal</tissue>
    </source>
</reference>
<evidence type="ECO:0000313" key="1">
    <source>
        <dbReference type="EMBL" id="KAH3811437.1"/>
    </source>
</evidence>
<sequence>MSCYTSNIALHVEVGSSELFEMFRNTSIRTLSLGSASAASHASDILPTICKLETLQLWGLYIGRFDLLLPVSLQKLIVEKGGYCSREWLCSLATALCSIGRPVECQLYDLELLSSGIVDTSSSQIQA</sequence>
<keyword evidence="2" id="KW-1185">Reference proteome</keyword>
<name>A0A9D4G717_DREPO</name>
<dbReference type="Proteomes" id="UP000828390">
    <property type="component" value="Unassembled WGS sequence"/>
</dbReference>
<accession>A0A9D4G717</accession>
<protein>
    <submittedName>
        <fullName evidence="1">Uncharacterized protein</fullName>
    </submittedName>
</protein>
<proteinExistence type="predicted"/>
<evidence type="ECO:0000313" key="2">
    <source>
        <dbReference type="Proteomes" id="UP000828390"/>
    </source>
</evidence>
<reference evidence="1" key="2">
    <citation type="submission" date="2020-11" db="EMBL/GenBank/DDBJ databases">
        <authorList>
            <person name="McCartney M.A."/>
            <person name="Auch B."/>
            <person name="Kono T."/>
            <person name="Mallez S."/>
            <person name="Becker A."/>
            <person name="Gohl D.M."/>
            <person name="Silverstein K.A.T."/>
            <person name="Koren S."/>
            <person name="Bechman K.B."/>
            <person name="Herman A."/>
            <person name="Abrahante J.E."/>
            <person name="Garbe J."/>
        </authorList>
    </citation>
    <scope>NUCLEOTIDE SEQUENCE</scope>
    <source>
        <strain evidence="1">Duluth1</strain>
        <tissue evidence="1">Whole animal</tissue>
    </source>
</reference>
<organism evidence="1 2">
    <name type="scientific">Dreissena polymorpha</name>
    <name type="common">Zebra mussel</name>
    <name type="synonym">Mytilus polymorpha</name>
    <dbReference type="NCBI Taxonomy" id="45954"/>
    <lineage>
        <taxon>Eukaryota</taxon>
        <taxon>Metazoa</taxon>
        <taxon>Spiralia</taxon>
        <taxon>Lophotrochozoa</taxon>
        <taxon>Mollusca</taxon>
        <taxon>Bivalvia</taxon>
        <taxon>Autobranchia</taxon>
        <taxon>Heteroconchia</taxon>
        <taxon>Euheterodonta</taxon>
        <taxon>Imparidentia</taxon>
        <taxon>Neoheterodontei</taxon>
        <taxon>Myida</taxon>
        <taxon>Dreissenoidea</taxon>
        <taxon>Dreissenidae</taxon>
        <taxon>Dreissena</taxon>
    </lineage>
</organism>
<dbReference type="EMBL" id="JAIWYP010000006">
    <property type="protein sequence ID" value="KAH3811437.1"/>
    <property type="molecule type" value="Genomic_DNA"/>
</dbReference>
<comment type="caution">
    <text evidence="1">The sequence shown here is derived from an EMBL/GenBank/DDBJ whole genome shotgun (WGS) entry which is preliminary data.</text>
</comment>
<gene>
    <name evidence="1" type="ORF">DPMN_139847</name>
</gene>